<dbReference type="SMART" id="SM00260">
    <property type="entry name" value="CheW"/>
    <property type="match status" value="1"/>
</dbReference>
<organism evidence="2 3">
    <name type="scientific">Candidatus Electronema aureum</name>
    <dbReference type="NCBI Taxonomy" id="2005002"/>
    <lineage>
        <taxon>Bacteria</taxon>
        <taxon>Pseudomonadati</taxon>
        <taxon>Thermodesulfobacteriota</taxon>
        <taxon>Desulfobulbia</taxon>
        <taxon>Desulfobulbales</taxon>
        <taxon>Desulfobulbaceae</taxon>
        <taxon>Candidatus Electronema</taxon>
    </lineage>
</organism>
<dbReference type="GO" id="GO:0006935">
    <property type="term" value="P:chemotaxis"/>
    <property type="evidence" value="ECO:0007669"/>
    <property type="project" value="InterPro"/>
</dbReference>
<dbReference type="PANTHER" id="PTHR22617:SF23">
    <property type="entry name" value="CHEMOTAXIS PROTEIN CHEW"/>
    <property type="match status" value="1"/>
</dbReference>
<comment type="caution">
    <text evidence="2">The sequence shown here is derived from an EMBL/GenBank/DDBJ whole genome shotgun (WGS) entry which is preliminary data.</text>
</comment>
<dbReference type="InterPro" id="IPR039315">
    <property type="entry name" value="CheW"/>
</dbReference>
<dbReference type="InterPro" id="IPR036061">
    <property type="entry name" value="CheW-like_dom_sf"/>
</dbReference>
<feature type="domain" description="CheW-like" evidence="1">
    <location>
        <begin position="48"/>
        <end position="191"/>
    </location>
</feature>
<dbReference type="Pfam" id="PF01584">
    <property type="entry name" value="CheW"/>
    <property type="match status" value="1"/>
</dbReference>
<accession>A0A521G3U8</accession>
<proteinExistence type="predicted"/>
<name>A0A521G3U8_9BACT</name>
<protein>
    <submittedName>
        <fullName evidence="2">Chemotaxis signal transduction protein</fullName>
    </submittedName>
</protein>
<dbReference type="Gene3D" id="2.40.50.180">
    <property type="entry name" value="CheA-289, Domain 4"/>
    <property type="match status" value="1"/>
</dbReference>
<keyword evidence="3" id="KW-1185">Reference proteome</keyword>
<dbReference type="GO" id="GO:0007165">
    <property type="term" value="P:signal transduction"/>
    <property type="evidence" value="ECO:0007669"/>
    <property type="project" value="InterPro"/>
</dbReference>
<dbReference type="PROSITE" id="PS50851">
    <property type="entry name" value="CHEW"/>
    <property type="match status" value="1"/>
</dbReference>
<gene>
    <name evidence="2" type="ORF">CDV28_10436</name>
</gene>
<dbReference type="Proteomes" id="UP000316238">
    <property type="component" value="Unassembled WGS sequence"/>
</dbReference>
<evidence type="ECO:0000313" key="3">
    <source>
        <dbReference type="Proteomes" id="UP000316238"/>
    </source>
</evidence>
<dbReference type="Gene3D" id="2.30.30.40">
    <property type="entry name" value="SH3 Domains"/>
    <property type="match status" value="1"/>
</dbReference>
<evidence type="ECO:0000313" key="2">
    <source>
        <dbReference type="EMBL" id="TAA75695.1"/>
    </source>
</evidence>
<sequence>MTAQQETSSADVVLTALLSGIDQEIAEELRREQQLTDDSGSAQTLTEIGRHICFTLAGQHLAVPLSLVIEVGELETVRPLPFLPSWSEGVTNLRGEIVSVTNLAVLFKITEKIPKKGRTVIILHEKGMKTAAIVDKITGTRLLYRKEGMKHLDAAAVPVDFISGSALFLAENGEHELELFDGSKLLSSIRLQ</sequence>
<dbReference type="AlphaFoldDB" id="A0A521G3U8"/>
<evidence type="ECO:0000259" key="1">
    <source>
        <dbReference type="PROSITE" id="PS50851"/>
    </source>
</evidence>
<dbReference type="EMBL" id="NQJD01000004">
    <property type="protein sequence ID" value="TAA75695.1"/>
    <property type="molecule type" value="Genomic_DNA"/>
</dbReference>
<reference evidence="2" key="1">
    <citation type="submission" date="2017-07" db="EMBL/GenBank/DDBJ databases">
        <title>The cable genome - Insights into the physiology and evolution of filamentous bacteria capable of sulfide oxidation via long distance electron transfer.</title>
        <authorList>
            <person name="Thorup C."/>
            <person name="Bjerg J.T."/>
            <person name="Schreiber L."/>
            <person name="Nielsen L.P."/>
            <person name="Kjeldsen K.U."/>
            <person name="Boesen T."/>
            <person name="Boggild A."/>
            <person name="Meysman F."/>
            <person name="Geelhoed J."/>
            <person name="Schramm A."/>
        </authorList>
    </citation>
    <scope>NUCLEOTIDE SEQUENCE [LARGE SCALE GENOMIC DNA]</scope>
    <source>
        <strain evidence="2">GS</strain>
    </source>
</reference>
<dbReference type="PANTHER" id="PTHR22617">
    <property type="entry name" value="CHEMOTAXIS SENSOR HISTIDINE KINASE-RELATED"/>
    <property type="match status" value="1"/>
</dbReference>
<dbReference type="InterPro" id="IPR002545">
    <property type="entry name" value="CheW-lke_dom"/>
</dbReference>
<dbReference type="GO" id="GO:0005829">
    <property type="term" value="C:cytosol"/>
    <property type="evidence" value="ECO:0007669"/>
    <property type="project" value="TreeGrafter"/>
</dbReference>
<dbReference type="CDD" id="cd00588">
    <property type="entry name" value="CheW_like"/>
    <property type="match status" value="1"/>
</dbReference>
<dbReference type="SUPFAM" id="SSF50341">
    <property type="entry name" value="CheW-like"/>
    <property type="match status" value="1"/>
</dbReference>